<organism evidence="2">
    <name type="scientific">Daphnia magna</name>
    <dbReference type="NCBI Taxonomy" id="35525"/>
    <lineage>
        <taxon>Eukaryota</taxon>
        <taxon>Metazoa</taxon>
        <taxon>Ecdysozoa</taxon>
        <taxon>Arthropoda</taxon>
        <taxon>Crustacea</taxon>
        <taxon>Branchiopoda</taxon>
        <taxon>Diplostraca</taxon>
        <taxon>Cladocera</taxon>
        <taxon>Anomopoda</taxon>
        <taxon>Daphniidae</taxon>
        <taxon>Daphnia</taxon>
    </lineage>
</organism>
<evidence type="ECO:0000313" key="3">
    <source>
        <dbReference type="EMBL" id="KZS06417.1"/>
    </source>
</evidence>
<protein>
    <submittedName>
        <fullName evidence="2">Uncharacterized protein</fullName>
    </submittedName>
</protein>
<dbReference type="EMBL" id="LRGB01002736">
    <property type="protein sequence ID" value="KZS06417.1"/>
    <property type="molecule type" value="Genomic_DNA"/>
</dbReference>
<reference evidence="2" key="2">
    <citation type="submission" date="2015-10" db="EMBL/GenBank/DDBJ databases">
        <authorList>
            <person name="Gilbert D.G."/>
        </authorList>
    </citation>
    <scope>NUCLEOTIDE SEQUENCE</scope>
</reference>
<feature type="transmembrane region" description="Helical" evidence="1">
    <location>
        <begin position="76"/>
        <end position="103"/>
    </location>
</feature>
<sequence length="113" mass="12729">MNEYCKSLVGVTRDLHLDNRFSILRCRDGRIACLIFVSRWEGLRTQGIDRSITSRTDGIWKMGVSTQPFPSLPGCLLNWVITSFSHILNLLLNIFSFAFSVAFPASGFGTKQI</sequence>
<reference evidence="3 4" key="3">
    <citation type="submission" date="2016-03" db="EMBL/GenBank/DDBJ databases">
        <title>EvidentialGene: Evidence-directed Construction of Genes on Genomes.</title>
        <authorList>
            <person name="Gilbert D.G."/>
            <person name="Choi J.-H."/>
            <person name="Mockaitis K."/>
            <person name="Colbourne J."/>
            <person name="Pfrender M."/>
        </authorList>
    </citation>
    <scope>NUCLEOTIDE SEQUENCE [LARGE SCALE GENOMIC DNA]</scope>
    <source>
        <strain evidence="3 4">Xinb3</strain>
        <tissue evidence="3">Complete organism</tissue>
    </source>
</reference>
<keyword evidence="1" id="KW-0812">Transmembrane</keyword>
<accession>A0A0P4Z6T3</accession>
<keyword evidence="4" id="KW-1185">Reference proteome</keyword>
<evidence type="ECO:0000313" key="4">
    <source>
        <dbReference type="Proteomes" id="UP000076858"/>
    </source>
</evidence>
<keyword evidence="1" id="KW-1133">Transmembrane helix</keyword>
<dbReference type="EMBL" id="GDIP01217087">
    <property type="protein sequence ID" value="JAJ06315.1"/>
    <property type="molecule type" value="Transcribed_RNA"/>
</dbReference>
<dbReference type="AlphaFoldDB" id="A0A0P4Z6T3"/>
<keyword evidence="1" id="KW-0472">Membrane</keyword>
<gene>
    <name evidence="3" type="ORF">APZ42_030141</name>
</gene>
<evidence type="ECO:0000256" key="1">
    <source>
        <dbReference type="SAM" id="Phobius"/>
    </source>
</evidence>
<name>A0A0P4Z6T3_9CRUS</name>
<reference evidence="2" key="1">
    <citation type="submission" date="2015-10" db="EMBL/GenBank/DDBJ databases">
        <title>Daphnia magna gene sets from two clonal populations assembled and annotated with EvidentialGene.</title>
        <authorList>
            <person name="Gilbert D."/>
            <person name="Podicheti R."/>
            <person name="Orsini L."/>
            <person name="Colbourne J."/>
            <person name="Pfrender M."/>
        </authorList>
    </citation>
    <scope>NUCLEOTIDE SEQUENCE</scope>
</reference>
<proteinExistence type="predicted"/>
<dbReference type="Proteomes" id="UP000076858">
    <property type="component" value="Unassembled WGS sequence"/>
</dbReference>
<evidence type="ECO:0000313" key="2">
    <source>
        <dbReference type="EMBL" id="JAJ06315.1"/>
    </source>
</evidence>